<name>A0A075GRN0_9ARCH</name>
<dbReference type="InterPro" id="IPR029063">
    <property type="entry name" value="SAM-dependent_MTases_sf"/>
</dbReference>
<dbReference type="PANTHER" id="PTHR43591">
    <property type="entry name" value="METHYLTRANSFERASE"/>
    <property type="match status" value="1"/>
</dbReference>
<sequence>MICSSVSSRREFHPGGCSHSQCPFLISIIRSEFFHLPLFFKLLGARYIMLAESAKNLVPKFFDETGTTYDGVVSYGTLGKDKYWKRKILEQISDGDSFLDLACGTGILTREIAEKFPSAKIVGIDITESYLDVAKQNSNSFDNISFILDDAEEFKLDSKFDCITASYLPKYCDPEILVKNCITHLKPGGKIILHDFTYPKNLVVRGLWNFFLTFLRLVGCFIPSWKDALIGLPKLIRRTKWLDSYSDAMKKSGLKVSHQYLTYGASAILTGTK</sequence>
<keyword evidence="1" id="KW-0489">Methyltransferase</keyword>
<dbReference type="GO" id="GO:0032259">
    <property type="term" value="P:methylation"/>
    <property type="evidence" value="ECO:0007669"/>
    <property type="project" value="UniProtKB-KW"/>
</dbReference>
<reference evidence="1" key="1">
    <citation type="journal article" date="2014" name="Genome Biol. Evol.">
        <title>Pangenome evidence for extensive interdomain horizontal transfer affecting lineage core and shell genes in uncultured planktonic thaumarchaeota and euryarchaeota.</title>
        <authorList>
            <person name="Deschamps P."/>
            <person name="Zivanovic Y."/>
            <person name="Moreira D."/>
            <person name="Rodriguez-Valera F."/>
            <person name="Lopez-Garcia P."/>
        </authorList>
    </citation>
    <scope>NUCLEOTIDE SEQUENCE</scope>
</reference>
<dbReference type="CDD" id="cd02440">
    <property type="entry name" value="AdoMet_MTases"/>
    <property type="match status" value="1"/>
</dbReference>
<dbReference type="EC" id="2.1.1.163" evidence="1"/>
<dbReference type="EMBL" id="KF900747">
    <property type="protein sequence ID" value="AIF05685.1"/>
    <property type="molecule type" value="Genomic_DNA"/>
</dbReference>
<protein>
    <submittedName>
        <fullName evidence="1">Methyltransferase type 11 (UbiE)</fullName>
        <ecNumber evidence="1">2.1.1.163</ecNumber>
    </submittedName>
</protein>
<accession>A0A075GRN0</accession>
<dbReference type="GO" id="GO:0043770">
    <property type="term" value="F:demethylmenaquinone methyltransferase activity"/>
    <property type="evidence" value="ECO:0007669"/>
    <property type="project" value="UniProtKB-EC"/>
</dbReference>
<dbReference type="PANTHER" id="PTHR43591:SF110">
    <property type="entry name" value="RHODANESE DOMAIN-CONTAINING PROTEIN"/>
    <property type="match status" value="1"/>
</dbReference>
<dbReference type="Pfam" id="PF01209">
    <property type="entry name" value="Ubie_methyltran"/>
    <property type="match status" value="1"/>
</dbReference>
<gene>
    <name evidence="1" type="primary">ubiE</name>
</gene>
<dbReference type="AlphaFoldDB" id="A0A075GRN0"/>
<dbReference type="SUPFAM" id="SSF53335">
    <property type="entry name" value="S-adenosyl-L-methionine-dependent methyltransferases"/>
    <property type="match status" value="1"/>
</dbReference>
<keyword evidence="1" id="KW-0808">Transferase</keyword>
<organism evidence="1">
    <name type="scientific">uncultured marine thaumarchaeote KM3_186_G04</name>
    <dbReference type="NCBI Taxonomy" id="1456071"/>
    <lineage>
        <taxon>Archaea</taxon>
        <taxon>Nitrososphaerota</taxon>
        <taxon>environmental samples</taxon>
    </lineage>
</organism>
<proteinExistence type="predicted"/>
<evidence type="ECO:0000313" key="1">
    <source>
        <dbReference type="EMBL" id="AIF05685.1"/>
    </source>
</evidence>
<dbReference type="Gene3D" id="3.40.50.150">
    <property type="entry name" value="Vaccinia Virus protein VP39"/>
    <property type="match status" value="1"/>
</dbReference>